<sequence>MKGFLQKLMGQLKQEPNLTQAGQFFKKVSGTNTQNQNANNPHIVDKIEQLNRIIIQGKQRDFLMLRIRQVITEAQLGHNISPKLQDACEVVHYALLNNIPVLISKVKLVHPEFDLSDQKIVDEREFEKQSVEENPELKSEIEVDTFANKDQTEYYENQRHKWKQQQNKKR</sequence>
<dbReference type="EMBL" id="CAJJDM010000004">
    <property type="protein sequence ID" value="CAD8044454.1"/>
    <property type="molecule type" value="Genomic_DNA"/>
</dbReference>
<name>A0A8S1JPZ9_PARPR</name>
<protein>
    <submittedName>
        <fullName evidence="1">Uncharacterized protein</fullName>
    </submittedName>
</protein>
<dbReference type="AlphaFoldDB" id="A0A8S1JPZ9"/>
<dbReference type="OMA" id="IQGKQRD"/>
<keyword evidence="2" id="KW-1185">Reference proteome</keyword>
<accession>A0A8S1JPZ9</accession>
<evidence type="ECO:0000313" key="1">
    <source>
        <dbReference type="EMBL" id="CAD8044454.1"/>
    </source>
</evidence>
<organism evidence="1 2">
    <name type="scientific">Paramecium primaurelia</name>
    <dbReference type="NCBI Taxonomy" id="5886"/>
    <lineage>
        <taxon>Eukaryota</taxon>
        <taxon>Sar</taxon>
        <taxon>Alveolata</taxon>
        <taxon>Ciliophora</taxon>
        <taxon>Intramacronucleata</taxon>
        <taxon>Oligohymenophorea</taxon>
        <taxon>Peniculida</taxon>
        <taxon>Parameciidae</taxon>
        <taxon>Paramecium</taxon>
    </lineage>
</organism>
<proteinExistence type="predicted"/>
<evidence type="ECO:0000313" key="2">
    <source>
        <dbReference type="Proteomes" id="UP000688137"/>
    </source>
</evidence>
<gene>
    <name evidence="1" type="ORF">PPRIM_AZ9-3.1.T0080018</name>
</gene>
<reference evidence="1" key="1">
    <citation type="submission" date="2021-01" db="EMBL/GenBank/DDBJ databases">
        <authorList>
            <consortium name="Genoscope - CEA"/>
            <person name="William W."/>
        </authorList>
    </citation>
    <scope>NUCLEOTIDE SEQUENCE</scope>
</reference>
<dbReference type="Proteomes" id="UP000688137">
    <property type="component" value="Unassembled WGS sequence"/>
</dbReference>
<comment type="caution">
    <text evidence="1">The sequence shown here is derived from an EMBL/GenBank/DDBJ whole genome shotgun (WGS) entry which is preliminary data.</text>
</comment>